<feature type="compositionally biased region" description="Polar residues" evidence="1">
    <location>
        <begin position="95"/>
        <end position="109"/>
    </location>
</feature>
<dbReference type="Proteomes" id="UP000054270">
    <property type="component" value="Unassembled WGS sequence"/>
</dbReference>
<gene>
    <name evidence="2" type="ORF">HYPSUDRAFT_201296</name>
</gene>
<sequence length="157" mass="17106">MQPLDILGETTPPIQAISADVDFVAMLPHPRRHALRVLGLPSEVDLPAMAHQTREILHSTPRALQLESSHARARNNAVSAARKSSAMDTEHLASSPRSTSAMSALSRQTPRLPGYPLHTKLTTALNKPSPAKIDQTLSVHELQALGFQYTVVDPKKK</sequence>
<reference evidence="3" key="1">
    <citation type="submission" date="2014-04" db="EMBL/GenBank/DDBJ databases">
        <title>Evolutionary Origins and Diversification of the Mycorrhizal Mutualists.</title>
        <authorList>
            <consortium name="DOE Joint Genome Institute"/>
            <consortium name="Mycorrhizal Genomics Consortium"/>
            <person name="Kohler A."/>
            <person name="Kuo A."/>
            <person name="Nagy L.G."/>
            <person name="Floudas D."/>
            <person name="Copeland A."/>
            <person name="Barry K.W."/>
            <person name="Cichocki N."/>
            <person name="Veneault-Fourrey C."/>
            <person name="LaButti K."/>
            <person name="Lindquist E.A."/>
            <person name="Lipzen A."/>
            <person name="Lundell T."/>
            <person name="Morin E."/>
            <person name="Murat C."/>
            <person name="Riley R."/>
            <person name="Ohm R."/>
            <person name="Sun H."/>
            <person name="Tunlid A."/>
            <person name="Henrissat B."/>
            <person name="Grigoriev I.V."/>
            <person name="Hibbett D.S."/>
            <person name="Martin F."/>
        </authorList>
    </citation>
    <scope>NUCLEOTIDE SEQUENCE [LARGE SCALE GENOMIC DNA]</scope>
    <source>
        <strain evidence="3">FD-334 SS-4</strain>
    </source>
</reference>
<feature type="region of interest" description="Disordered" evidence="1">
    <location>
        <begin position="75"/>
        <end position="115"/>
    </location>
</feature>
<protein>
    <submittedName>
        <fullName evidence="2">Uncharacterized protein</fullName>
    </submittedName>
</protein>
<evidence type="ECO:0000313" key="2">
    <source>
        <dbReference type="EMBL" id="KJA23576.1"/>
    </source>
</evidence>
<evidence type="ECO:0000256" key="1">
    <source>
        <dbReference type="SAM" id="MobiDB-lite"/>
    </source>
</evidence>
<keyword evidence="3" id="KW-1185">Reference proteome</keyword>
<feature type="compositionally biased region" description="Low complexity" evidence="1">
    <location>
        <begin position="75"/>
        <end position="86"/>
    </location>
</feature>
<proteinExistence type="predicted"/>
<evidence type="ECO:0000313" key="3">
    <source>
        <dbReference type="Proteomes" id="UP000054270"/>
    </source>
</evidence>
<accession>A0A0D2P4F1</accession>
<organism evidence="2 3">
    <name type="scientific">Hypholoma sublateritium (strain FD-334 SS-4)</name>
    <dbReference type="NCBI Taxonomy" id="945553"/>
    <lineage>
        <taxon>Eukaryota</taxon>
        <taxon>Fungi</taxon>
        <taxon>Dikarya</taxon>
        <taxon>Basidiomycota</taxon>
        <taxon>Agaricomycotina</taxon>
        <taxon>Agaricomycetes</taxon>
        <taxon>Agaricomycetidae</taxon>
        <taxon>Agaricales</taxon>
        <taxon>Agaricineae</taxon>
        <taxon>Strophariaceae</taxon>
        <taxon>Hypholoma</taxon>
    </lineage>
</organism>
<dbReference type="EMBL" id="KN817542">
    <property type="protein sequence ID" value="KJA23576.1"/>
    <property type="molecule type" value="Genomic_DNA"/>
</dbReference>
<name>A0A0D2P4F1_HYPSF</name>
<dbReference type="AlphaFoldDB" id="A0A0D2P4F1"/>